<feature type="transmembrane region" description="Helical" evidence="1">
    <location>
        <begin position="115"/>
        <end position="133"/>
    </location>
</feature>
<feature type="transmembrane region" description="Helical" evidence="1">
    <location>
        <begin position="410"/>
        <end position="434"/>
    </location>
</feature>
<keyword evidence="1" id="KW-1133">Transmembrane helix</keyword>
<dbReference type="AlphaFoldDB" id="A0A8J8B5G0"/>
<dbReference type="InterPro" id="IPR001750">
    <property type="entry name" value="ND/Mrp_TM"/>
</dbReference>
<feature type="transmembrane region" description="Helical" evidence="1">
    <location>
        <begin position="377"/>
        <end position="404"/>
    </location>
</feature>
<dbReference type="PRINTS" id="PR01434">
    <property type="entry name" value="NADHDHGNASE5"/>
</dbReference>
<comment type="caution">
    <text evidence="3">The sequence shown here is derived from an EMBL/GenBank/DDBJ whole genome shotgun (WGS) entry which is preliminary data.</text>
</comment>
<dbReference type="RefSeq" id="WP_211530691.1">
    <property type="nucleotide sequence ID" value="NZ_JWHL01000007.1"/>
</dbReference>
<dbReference type="Pfam" id="PF00361">
    <property type="entry name" value="Proton_antipo_M"/>
    <property type="match status" value="1"/>
</dbReference>
<evidence type="ECO:0000313" key="4">
    <source>
        <dbReference type="Proteomes" id="UP000730161"/>
    </source>
</evidence>
<keyword evidence="1" id="KW-0472">Membrane</keyword>
<feature type="transmembrane region" description="Helical" evidence="1">
    <location>
        <begin position="209"/>
        <end position="233"/>
    </location>
</feature>
<reference evidence="3" key="1">
    <citation type="submission" date="2014-12" db="EMBL/GenBank/DDBJ databases">
        <authorList>
            <person name="Huang H.-H."/>
            <person name="Chen S.-C."/>
            <person name="Lai M.-C."/>
        </authorList>
    </citation>
    <scope>NUCLEOTIDE SEQUENCE</scope>
    <source>
        <strain evidence="3">K1F9705b</strain>
    </source>
</reference>
<feature type="transmembrane region" description="Helical" evidence="1">
    <location>
        <begin position="337"/>
        <end position="356"/>
    </location>
</feature>
<dbReference type="Proteomes" id="UP000730161">
    <property type="component" value="Unassembled WGS sequence"/>
</dbReference>
<dbReference type="PANTHER" id="PTHR43373:SF1">
    <property type="entry name" value="NA(+)_H(+) ANTIPORTER SUBUNIT A"/>
    <property type="match status" value="1"/>
</dbReference>
<dbReference type="EMBL" id="JWHL01000007">
    <property type="protein sequence ID" value="MBR1369024.1"/>
    <property type="molecule type" value="Genomic_DNA"/>
</dbReference>
<proteinExistence type="predicted"/>
<feature type="transmembrane region" description="Helical" evidence="1">
    <location>
        <begin position="245"/>
        <end position="268"/>
    </location>
</feature>
<sequence>MGDIPGILPAVTIAIPLLASVLILITGRYENLRESVTIVAAVAMLGTVLAMLPSVLQGNRITLLIIPMVPGGDFALKVDAFGMVFALTGAVLWLLNSLYAIGYMRGLKEHAQTRFFFCMAVAIAAAIGIAFSANLLTLFVFYEILTIITYPLVVHIETPEAMRAGRKYLAYLLVGGIFLLAAVILTYLLTGTTAFVPGGFLEGTGSPVVLQILFLLFMVGFVKAAWMPLHAWLPAAMIAPTPVSAFLHAVAVVTAGVFGIVRIAGWVYGMDLMAALGLGTLLAVIASFTIIVASLFALTEDNLKRRLAYSTVSQLSYILLGVSMLSIAGMTGAMAHIPIHAFLKITLFFVAGAIIVSAGKESISDMKGLFQKMPVTVLMFSAAGIGICGLPPLAGIISKIYLAIGAVEGGVPILLIVIIVSAVLNASYFFPIIYTMIVEKPEKEDALHDVSEPPLTMLVPIILTATISLLIFFFPTMPFLDLIGIAVAEITGGMIP</sequence>
<dbReference type="InterPro" id="IPR050616">
    <property type="entry name" value="CPA3_Na-H_Antiporter_A"/>
</dbReference>
<keyword evidence="1" id="KW-0812">Transmembrane</keyword>
<organism evidence="3 4">
    <name type="scientific">Methanocalculus chunghsingensis</name>
    <dbReference type="NCBI Taxonomy" id="156457"/>
    <lineage>
        <taxon>Archaea</taxon>
        <taxon>Methanobacteriati</taxon>
        <taxon>Methanobacteriota</taxon>
        <taxon>Stenosarchaea group</taxon>
        <taxon>Methanomicrobia</taxon>
        <taxon>Methanomicrobiales</taxon>
        <taxon>Methanocalculaceae</taxon>
        <taxon>Methanocalculus</taxon>
    </lineage>
</organism>
<feature type="transmembrane region" description="Helical" evidence="1">
    <location>
        <begin position="274"/>
        <end position="298"/>
    </location>
</feature>
<feature type="transmembrane region" description="Helical" evidence="1">
    <location>
        <begin position="455"/>
        <end position="474"/>
    </location>
</feature>
<protein>
    <submittedName>
        <fullName evidence="3">Monovalent cation/H+ antiporter subunit D</fullName>
    </submittedName>
</protein>
<feature type="transmembrane region" description="Helical" evidence="1">
    <location>
        <begin position="139"/>
        <end position="156"/>
    </location>
</feature>
<feature type="transmembrane region" description="Helical" evidence="1">
    <location>
        <begin position="37"/>
        <end position="56"/>
    </location>
</feature>
<accession>A0A8J8B5G0</accession>
<evidence type="ECO:0000259" key="2">
    <source>
        <dbReference type="Pfam" id="PF00361"/>
    </source>
</evidence>
<feature type="transmembrane region" description="Helical" evidence="1">
    <location>
        <begin position="6"/>
        <end position="25"/>
    </location>
</feature>
<evidence type="ECO:0000256" key="1">
    <source>
        <dbReference type="SAM" id="Phobius"/>
    </source>
</evidence>
<feature type="domain" description="NADH:quinone oxidoreductase/Mrp antiporter transmembrane" evidence="2">
    <location>
        <begin position="132"/>
        <end position="424"/>
    </location>
</feature>
<keyword evidence="4" id="KW-1185">Reference proteome</keyword>
<feature type="transmembrane region" description="Helical" evidence="1">
    <location>
        <begin position="80"/>
        <end position="103"/>
    </location>
</feature>
<feature type="transmembrane region" description="Helical" evidence="1">
    <location>
        <begin position="168"/>
        <end position="189"/>
    </location>
</feature>
<dbReference type="OrthoDB" id="371891at2157"/>
<dbReference type="PANTHER" id="PTHR43373">
    <property type="entry name" value="NA(+)/H(+) ANTIPORTER SUBUNIT"/>
    <property type="match status" value="1"/>
</dbReference>
<evidence type="ECO:0000313" key="3">
    <source>
        <dbReference type="EMBL" id="MBR1369024.1"/>
    </source>
</evidence>
<feature type="transmembrane region" description="Helical" evidence="1">
    <location>
        <begin position="307"/>
        <end position="331"/>
    </location>
</feature>
<gene>
    <name evidence="3" type="ORF">RJ53_05705</name>
</gene>
<name>A0A8J8B5G0_9EURY</name>